<dbReference type="RefSeq" id="WP_089655034.1">
    <property type="nucleotide sequence ID" value="NZ_FMYT01000001.1"/>
</dbReference>
<dbReference type="AlphaFoldDB" id="A0A1G6HXM9"/>
<feature type="signal peptide" evidence="1">
    <location>
        <begin position="1"/>
        <end position="24"/>
    </location>
</feature>
<gene>
    <name evidence="2" type="ORF">SAMN04488597_101192</name>
</gene>
<reference evidence="2 3" key="1">
    <citation type="submission" date="2016-10" db="EMBL/GenBank/DDBJ databases">
        <authorList>
            <person name="Varghese N."/>
            <person name="Submissions S."/>
        </authorList>
    </citation>
    <scope>NUCLEOTIDE SEQUENCE [LARGE SCALE GENOMIC DNA]</scope>
    <source>
        <strain evidence="2 3">WG10</strain>
    </source>
</reference>
<protein>
    <submittedName>
        <fullName evidence="2">Uncharacterized protein</fullName>
    </submittedName>
</protein>
<dbReference type="EMBL" id="FMYT01000001">
    <property type="protein sequence ID" value="SDB98903.1"/>
    <property type="molecule type" value="Genomic_DNA"/>
</dbReference>
<sequence>MNKKNLIFILIIILSFIISTSVFAENINEKIYSGKEFRNPFTDTLAPKPETAAGSNEATNVDQVNQRPVQPQLTFADIKNQIPFSLNGIISSNRERVALLNTGVNVELIRGNYQKDGYKIIAIKKDSVIVENRGFKLRLKIGGEIDEI</sequence>
<evidence type="ECO:0000313" key="2">
    <source>
        <dbReference type="EMBL" id="SDB98903.1"/>
    </source>
</evidence>
<organism evidence="2 3">
    <name type="scientific">Halanaerobium congolense</name>
    <dbReference type="NCBI Taxonomy" id="54121"/>
    <lineage>
        <taxon>Bacteria</taxon>
        <taxon>Bacillati</taxon>
        <taxon>Bacillota</taxon>
        <taxon>Clostridia</taxon>
        <taxon>Halanaerobiales</taxon>
        <taxon>Halanaerobiaceae</taxon>
        <taxon>Halanaerobium</taxon>
    </lineage>
</organism>
<dbReference type="Proteomes" id="UP000324896">
    <property type="component" value="Unassembled WGS sequence"/>
</dbReference>
<name>A0A1G6HXM9_9FIRM</name>
<feature type="chain" id="PRO_5043145140" evidence="1">
    <location>
        <begin position="25"/>
        <end position="148"/>
    </location>
</feature>
<keyword evidence="1" id="KW-0732">Signal</keyword>
<evidence type="ECO:0000256" key="1">
    <source>
        <dbReference type="SAM" id="SignalP"/>
    </source>
</evidence>
<proteinExistence type="predicted"/>
<accession>A0A1G6HXM9</accession>
<evidence type="ECO:0000313" key="3">
    <source>
        <dbReference type="Proteomes" id="UP000324896"/>
    </source>
</evidence>